<gene>
    <name evidence="4" type="primary">LOC116993979</name>
</gene>
<reference evidence="4" key="1">
    <citation type="submission" date="2020-10" db="EMBL/GenBank/DDBJ databases">
        <title>Catharus ustulatus (Swainson's thrush) genome, bCatUst1, primary haplotype v2.</title>
        <authorList>
            <person name="Delmore K."/>
            <person name="Vafadar M."/>
            <person name="Formenti G."/>
            <person name="Chow W."/>
            <person name="Pelan S."/>
            <person name="Howe K."/>
            <person name="Rhie A."/>
            <person name="Mountcastle J."/>
            <person name="Haase B."/>
            <person name="Fedrigo O."/>
            <person name="Jarvis E.D."/>
        </authorList>
    </citation>
    <scope>NUCLEOTIDE SEQUENCE [LARGE SCALE GENOMIC DNA]</scope>
</reference>
<protein>
    <submittedName>
        <fullName evidence="4">Retinol dehydrogenase 14</fullName>
    </submittedName>
</protein>
<dbReference type="SUPFAM" id="SSF51735">
    <property type="entry name" value="NAD(P)-binding Rossmann-fold domains"/>
    <property type="match status" value="1"/>
</dbReference>
<dbReference type="InterPro" id="IPR036291">
    <property type="entry name" value="NAD(P)-bd_dom_sf"/>
</dbReference>
<dbReference type="InterPro" id="IPR002347">
    <property type="entry name" value="SDR_fam"/>
</dbReference>
<reference evidence="4" key="3">
    <citation type="submission" date="2025-09" db="UniProtKB">
        <authorList>
            <consortium name="Ensembl"/>
        </authorList>
    </citation>
    <scope>IDENTIFICATION</scope>
</reference>
<evidence type="ECO:0000256" key="2">
    <source>
        <dbReference type="ARBA" id="ARBA00023002"/>
    </source>
</evidence>
<dbReference type="PRINTS" id="PR00080">
    <property type="entry name" value="SDRFAMILY"/>
</dbReference>
<dbReference type="GO" id="GO:0016491">
    <property type="term" value="F:oxidoreductase activity"/>
    <property type="evidence" value="ECO:0007669"/>
    <property type="project" value="UniProtKB-KW"/>
</dbReference>
<sequence>MAAALPALVLGAGLLVAAWRWLRGAARPGRGGSMRGKTVIITGANSGLGRAAAAELLRMRARVIMGCRDRARAERAAREIRAEVGERADGAGELVVRELDLASLRSVRAFCHRVLQEESRLDVLINNAGIFQCPYMKTEDGFEMQFGVNHLGHFLLTNLLLGLLKNSAPSRIVVVSSKLYKYGEINFDDLNSEISYNKSFCYSRSKLANILFARELARRLEGTGVTVNSLHPGIVRTNLGRHVNIPLLAKPLFNLVSWAFFKTPLEGAQTSIYLASSPDVEGVSGKYFGDCKEEELLPKAMDDLVARKLWDISEVMVGLLKKKAEVKEKTKKKSTTKFIFYSSGRVYFKHGTLFAAVEMKVRELQLSSDAIWQMLSLRMVFTNPNNPVCGSIVSSLIVQLSWLNPPWLTQGYQQHSTIVQQLVV</sequence>
<dbReference type="PANTHER" id="PTHR43157:SF72">
    <property type="entry name" value="RETINOL DEHYDROGENASE 14"/>
    <property type="match status" value="1"/>
</dbReference>
<dbReference type="PANTHER" id="PTHR43157">
    <property type="entry name" value="PHOSPHATIDYLINOSITOL-GLYCAN BIOSYNTHESIS CLASS F PROTEIN-RELATED"/>
    <property type="match status" value="1"/>
</dbReference>
<accession>A0A8C3TPU4</accession>
<name>A0A8C3TPU4_CATUS</name>
<proteinExistence type="inferred from homology"/>
<dbReference type="Gene3D" id="3.40.50.720">
    <property type="entry name" value="NAD(P)-binding Rossmann-like Domain"/>
    <property type="match status" value="1"/>
</dbReference>
<evidence type="ECO:0000256" key="3">
    <source>
        <dbReference type="RuleBase" id="RU000363"/>
    </source>
</evidence>
<keyword evidence="2" id="KW-0560">Oxidoreductase</keyword>
<dbReference type="Pfam" id="PF00106">
    <property type="entry name" value="adh_short"/>
    <property type="match status" value="1"/>
</dbReference>
<dbReference type="AlphaFoldDB" id="A0A8C3TPU4"/>
<evidence type="ECO:0000256" key="1">
    <source>
        <dbReference type="ARBA" id="ARBA00006484"/>
    </source>
</evidence>
<evidence type="ECO:0000313" key="4">
    <source>
        <dbReference type="Ensembl" id="ENSCUSP00005002517.1"/>
    </source>
</evidence>
<dbReference type="Proteomes" id="UP000694563">
    <property type="component" value="Chromosome 3"/>
</dbReference>
<comment type="similarity">
    <text evidence="1 3">Belongs to the short-chain dehydrogenases/reductases (SDR) family.</text>
</comment>
<evidence type="ECO:0000313" key="5">
    <source>
        <dbReference type="Proteomes" id="UP000694563"/>
    </source>
</evidence>
<reference evidence="4" key="2">
    <citation type="submission" date="2025-08" db="UniProtKB">
        <authorList>
            <consortium name="Ensembl"/>
        </authorList>
    </citation>
    <scope>IDENTIFICATION</scope>
</reference>
<organism evidence="4 5">
    <name type="scientific">Catharus ustulatus</name>
    <name type="common">Russet-backed thrush</name>
    <name type="synonym">Hylocichla ustulatus</name>
    <dbReference type="NCBI Taxonomy" id="91951"/>
    <lineage>
        <taxon>Eukaryota</taxon>
        <taxon>Metazoa</taxon>
        <taxon>Chordata</taxon>
        <taxon>Craniata</taxon>
        <taxon>Vertebrata</taxon>
        <taxon>Euteleostomi</taxon>
        <taxon>Archelosauria</taxon>
        <taxon>Archosauria</taxon>
        <taxon>Dinosauria</taxon>
        <taxon>Saurischia</taxon>
        <taxon>Theropoda</taxon>
        <taxon>Coelurosauria</taxon>
        <taxon>Aves</taxon>
        <taxon>Neognathae</taxon>
        <taxon>Neoaves</taxon>
        <taxon>Telluraves</taxon>
        <taxon>Australaves</taxon>
        <taxon>Passeriformes</taxon>
        <taxon>Turdidae</taxon>
        <taxon>Catharus</taxon>
    </lineage>
</organism>
<dbReference type="Ensembl" id="ENSCUST00005002653.1">
    <property type="protein sequence ID" value="ENSCUSP00005002517.1"/>
    <property type="gene ID" value="ENSCUSG00005001722.1"/>
</dbReference>
<dbReference type="PRINTS" id="PR00081">
    <property type="entry name" value="GDHRDH"/>
</dbReference>
<keyword evidence="5" id="KW-1185">Reference proteome</keyword>